<name>A0A1Y0B490_9LAMI</name>
<gene>
    <name evidence="1" type="ORF">AEK19_MT2051</name>
</gene>
<organism evidence="1">
    <name type="scientific">Utricularia reniformis</name>
    <dbReference type="NCBI Taxonomy" id="192314"/>
    <lineage>
        <taxon>Eukaryota</taxon>
        <taxon>Viridiplantae</taxon>
        <taxon>Streptophyta</taxon>
        <taxon>Embryophyta</taxon>
        <taxon>Tracheophyta</taxon>
        <taxon>Spermatophyta</taxon>
        <taxon>Magnoliopsida</taxon>
        <taxon>eudicotyledons</taxon>
        <taxon>Gunneridae</taxon>
        <taxon>Pentapetalae</taxon>
        <taxon>asterids</taxon>
        <taxon>lamiids</taxon>
        <taxon>Lamiales</taxon>
        <taxon>Lentibulariaceae</taxon>
        <taxon>Utricularia</taxon>
    </lineage>
</organism>
<dbReference type="EMBL" id="KY774314">
    <property type="protein sequence ID" value="ART32208.1"/>
    <property type="molecule type" value="Genomic_DNA"/>
</dbReference>
<dbReference type="AlphaFoldDB" id="A0A1Y0B490"/>
<sequence>MNAHAVNFALRIHLPLLSCQSLTRLKSLLLLSYSLFLSRVSVVSYLSRVVE</sequence>
<reference evidence="1" key="1">
    <citation type="submission" date="2017-03" db="EMBL/GenBank/DDBJ databases">
        <title>The mitochondrial genome of the carnivorous plant Utricularia reniformis (Lentibulariaceae): structure, comparative analysis and evolutionary landmarks.</title>
        <authorList>
            <person name="Silva S.R."/>
            <person name="Alvarenga D.O."/>
            <person name="Michael T.P."/>
            <person name="Miranda V.F.O."/>
            <person name="Varani A.M."/>
        </authorList>
    </citation>
    <scope>NUCLEOTIDE SEQUENCE</scope>
</reference>
<geneLocation type="mitochondrion" evidence="1"/>
<keyword evidence="1" id="KW-0496">Mitochondrion</keyword>
<protein>
    <submittedName>
        <fullName evidence="1">Uncharacterized protein</fullName>
    </submittedName>
</protein>
<proteinExistence type="predicted"/>
<evidence type="ECO:0000313" key="1">
    <source>
        <dbReference type="EMBL" id="ART32208.1"/>
    </source>
</evidence>
<accession>A0A1Y0B490</accession>